<accession>A0A918KG66</accession>
<dbReference type="InterPro" id="IPR029063">
    <property type="entry name" value="SAM-dependent_MTases_sf"/>
</dbReference>
<keyword evidence="4 7" id="KW-0949">S-adenosyl-L-methionine</keyword>
<gene>
    <name evidence="8" type="ORF">GCM10011309_10310</name>
</gene>
<evidence type="ECO:0000256" key="5">
    <source>
        <dbReference type="ARBA" id="ARBA00022747"/>
    </source>
</evidence>
<dbReference type="PANTHER" id="PTHR10629:SF52">
    <property type="entry name" value="DNA (CYTOSINE-5)-METHYLTRANSFERASE 1"/>
    <property type="match status" value="1"/>
</dbReference>
<name>A0A918KG66_9PROT</name>
<evidence type="ECO:0000256" key="6">
    <source>
        <dbReference type="ARBA" id="ARBA00047422"/>
    </source>
</evidence>
<sequence length="394" mass="43424">MANRLTSIELFAGAAGLGLGAKQSGVDPVAVVEWNKDCRNTIALNRDGADGTLKAWPKKIGRDVREEDFSEFEGNVDLVTGGPPCQPFSMGGKHQAHADNRDMFPEAVRAVRQTRPKAFIFENVRGLTRESFQPYFEYITLQMRHPQLTAKEGEDWAEHLARLQSHHTGHSDNADDYRVVTQVLNAADYGVPQQRHRVFFVGFRADLGINWHFPHATHSKHALLVDIASGAYEERHGLAKGQLALSPQISKSVERMRERDLEPNSLAAWQTVREALNDLPNPTQKAHSSILNHKLQKGARSYPGHTGSPLDLPAKALKAGVHGVPGGENMLRYANGKVRYFTVRESARLQTFPDNFEISGTWSEAMRQLGNAVPVKLGAAVTSSVSTALAEANT</sequence>
<dbReference type="RefSeq" id="WP_189582229.1">
    <property type="nucleotide sequence ID" value="NZ_BMYV01000001.1"/>
</dbReference>
<dbReference type="Gene3D" id="3.90.120.10">
    <property type="entry name" value="DNA Methylase, subunit A, domain 2"/>
    <property type="match status" value="1"/>
</dbReference>
<dbReference type="PRINTS" id="PR00105">
    <property type="entry name" value="C5METTRFRASE"/>
</dbReference>
<feature type="active site" evidence="7">
    <location>
        <position position="85"/>
    </location>
</feature>
<dbReference type="GO" id="GO:0003886">
    <property type="term" value="F:DNA (cytosine-5-)-methyltransferase activity"/>
    <property type="evidence" value="ECO:0007669"/>
    <property type="project" value="UniProtKB-EC"/>
</dbReference>
<evidence type="ECO:0000256" key="7">
    <source>
        <dbReference type="PROSITE-ProRule" id="PRU01016"/>
    </source>
</evidence>
<organism evidence="8 9">
    <name type="scientific">Litorimonas cladophorae</name>
    <dbReference type="NCBI Taxonomy" id="1220491"/>
    <lineage>
        <taxon>Bacteria</taxon>
        <taxon>Pseudomonadati</taxon>
        <taxon>Pseudomonadota</taxon>
        <taxon>Alphaproteobacteria</taxon>
        <taxon>Maricaulales</taxon>
        <taxon>Robiginitomaculaceae</taxon>
    </lineage>
</organism>
<dbReference type="InterPro" id="IPR001525">
    <property type="entry name" value="C5_MeTfrase"/>
</dbReference>
<protein>
    <recommendedName>
        <fullName evidence="1">DNA (cytosine-5-)-methyltransferase</fullName>
        <ecNumber evidence="1">2.1.1.37</ecNumber>
    </recommendedName>
</protein>
<keyword evidence="5" id="KW-0680">Restriction system</keyword>
<dbReference type="PROSITE" id="PS00094">
    <property type="entry name" value="C5_MTASE_1"/>
    <property type="match status" value="1"/>
</dbReference>
<dbReference type="Gene3D" id="3.40.50.150">
    <property type="entry name" value="Vaccinia Virus protein VP39"/>
    <property type="match status" value="1"/>
</dbReference>
<keyword evidence="2 7" id="KW-0489">Methyltransferase</keyword>
<proteinExistence type="inferred from homology"/>
<dbReference type="GO" id="GO:0044027">
    <property type="term" value="P:negative regulation of gene expression via chromosomal CpG island methylation"/>
    <property type="evidence" value="ECO:0007669"/>
    <property type="project" value="TreeGrafter"/>
</dbReference>
<evidence type="ECO:0000256" key="2">
    <source>
        <dbReference type="ARBA" id="ARBA00022603"/>
    </source>
</evidence>
<dbReference type="GO" id="GO:0003677">
    <property type="term" value="F:DNA binding"/>
    <property type="evidence" value="ECO:0007669"/>
    <property type="project" value="TreeGrafter"/>
</dbReference>
<dbReference type="AlphaFoldDB" id="A0A918KG66"/>
<dbReference type="SUPFAM" id="SSF53335">
    <property type="entry name" value="S-adenosyl-L-methionine-dependent methyltransferases"/>
    <property type="match status" value="1"/>
</dbReference>
<evidence type="ECO:0000256" key="4">
    <source>
        <dbReference type="ARBA" id="ARBA00022691"/>
    </source>
</evidence>
<comment type="caution">
    <text evidence="8">The sequence shown here is derived from an EMBL/GenBank/DDBJ whole genome shotgun (WGS) entry which is preliminary data.</text>
</comment>
<dbReference type="Proteomes" id="UP000600865">
    <property type="component" value="Unassembled WGS sequence"/>
</dbReference>
<evidence type="ECO:0000256" key="3">
    <source>
        <dbReference type="ARBA" id="ARBA00022679"/>
    </source>
</evidence>
<comment type="catalytic activity">
    <reaction evidence="6">
        <text>a 2'-deoxycytidine in DNA + S-adenosyl-L-methionine = a 5-methyl-2'-deoxycytidine in DNA + S-adenosyl-L-homocysteine + H(+)</text>
        <dbReference type="Rhea" id="RHEA:13681"/>
        <dbReference type="Rhea" id="RHEA-COMP:11369"/>
        <dbReference type="Rhea" id="RHEA-COMP:11370"/>
        <dbReference type="ChEBI" id="CHEBI:15378"/>
        <dbReference type="ChEBI" id="CHEBI:57856"/>
        <dbReference type="ChEBI" id="CHEBI:59789"/>
        <dbReference type="ChEBI" id="CHEBI:85452"/>
        <dbReference type="ChEBI" id="CHEBI:85454"/>
        <dbReference type="EC" id="2.1.1.37"/>
    </reaction>
</comment>
<evidence type="ECO:0000313" key="9">
    <source>
        <dbReference type="Proteomes" id="UP000600865"/>
    </source>
</evidence>
<evidence type="ECO:0000256" key="1">
    <source>
        <dbReference type="ARBA" id="ARBA00011975"/>
    </source>
</evidence>
<dbReference type="PANTHER" id="PTHR10629">
    <property type="entry name" value="CYTOSINE-SPECIFIC METHYLTRANSFERASE"/>
    <property type="match status" value="1"/>
</dbReference>
<dbReference type="PROSITE" id="PS51679">
    <property type="entry name" value="SAM_MT_C5"/>
    <property type="match status" value="1"/>
</dbReference>
<reference evidence="8 9" key="1">
    <citation type="journal article" date="2014" name="Int. J. Syst. Evol. Microbiol.">
        <title>Complete genome sequence of Corynebacterium casei LMG S-19264T (=DSM 44701T), isolated from a smear-ripened cheese.</title>
        <authorList>
            <consortium name="US DOE Joint Genome Institute (JGI-PGF)"/>
            <person name="Walter F."/>
            <person name="Albersmeier A."/>
            <person name="Kalinowski J."/>
            <person name="Ruckert C."/>
        </authorList>
    </citation>
    <scope>NUCLEOTIDE SEQUENCE [LARGE SCALE GENOMIC DNA]</scope>
    <source>
        <strain evidence="8 9">KCTC 23968</strain>
    </source>
</reference>
<dbReference type="GO" id="GO:0032259">
    <property type="term" value="P:methylation"/>
    <property type="evidence" value="ECO:0007669"/>
    <property type="project" value="UniProtKB-KW"/>
</dbReference>
<dbReference type="GO" id="GO:0009307">
    <property type="term" value="P:DNA restriction-modification system"/>
    <property type="evidence" value="ECO:0007669"/>
    <property type="project" value="UniProtKB-KW"/>
</dbReference>
<evidence type="ECO:0000313" key="8">
    <source>
        <dbReference type="EMBL" id="GGX62288.1"/>
    </source>
</evidence>
<dbReference type="InterPro" id="IPR031303">
    <property type="entry name" value="C5_meth_CS"/>
</dbReference>
<dbReference type="Pfam" id="PF00145">
    <property type="entry name" value="DNA_methylase"/>
    <property type="match status" value="2"/>
</dbReference>
<keyword evidence="3 7" id="KW-0808">Transferase</keyword>
<dbReference type="EC" id="2.1.1.37" evidence="1"/>
<comment type="similarity">
    <text evidence="7">Belongs to the class I-like SAM-binding methyltransferase superfamily. C5-methyltransferase family.</text>
</comment>
<dbReference type="EMBL" id="BMYV01000001">
    <property type="protein sequence ID" value="GGX62288.1"/>
    <property type="molecule type" value="Genomic_DNA"/>
</dbReference>
<dbReference type="InterPro" id="IPR050390">
    <property type="entry name" value="C5-Methyltransferase"/>
</dbReference>
<keyword evidence="9" id="KW-1185">Reference proteome</keyword>
<dbReference type="PROSITE" id="PS00095">
    <property type="entry name" value="C5_MTASE_2"/>
    <property type="match status" value="1"/>
</dbReference>
<dbReference type="InterPro" id="IPR018117">
    <property type="entry name" value="C5_DNA_meth_AS"/>
</dbReference>